<dbReference type="GO" id="GO:0005759">
    <property type="term" value="C:mitochondrial matrix"/>
    <property type="evidence" value="ECO:0007669"/>
    <property type="project" value="UniProtKB-SubCell"/>
</dbReference>
<sequence length="418" mass="44572">MASRLLLQNLSKRHLLRSTFASRSASTLVLAEHEGGSIKAQSLSAVVAANSLSQDNPVSLLLAGSGSSLHQASEKAATCHPSISQVLVADSEEFAYPLAEPWAKLIQLVQLKGDYSHVIATSDSFGKNILPRAAALLDVSPVTDVVDINGPRQFISSSLQLEYYTPHAHFSYIPDTGIRYGYQETGQALHQKYFGVRSTSTSWLLVKGHRALILNCVEVCRPIYAGNALCTVRYTGANPCMLTVRSTSFPVPPISVDSKSGGASISEVDLSTLDEDSVGKSRFIKLSSQDTGRPDLGSAKIVVTGGRALKSAENFKMIEKLAEKLGAAVGATRAAVDAGFVPNDLQVGQTGKIVAPELYMAFGVSGAIQHLAGMKDSKIIVAVNKDSDAPIFQVADYGLVGDLFEVIPELLEKLPEKK</sequence>
<reference evidence="10 11" key="1">
    <citation type="journal article" date="2019" name="Genome Biol. Evol.">
        <title>Insights into the evolution of the New World diploid cottons (Gossypium, subgenus Houzingenia) based on genome sequencing.</title>
        <authorList>
            <person name="Grover C.E."/>
            <person name="Arick M.A. 2nd"/>
            <person name="Thrash A."/>
            <person name="Conover J.L."/>
            <person name="Sanders W.S."/>
            <person name="Peterson D.G."/>
            <person name="Frelichowski J.E."/>
            <person name="Scheffler J.A."/>
            <person name="Scheffler B.E."/>
            <person name="Wendel J.F."/>
        </authorList>
    </citation>
    <scope>NUCLEOTIDE SEQUENCE [LARGE SCALE GENOMIC DNA]</scope>
    <source>
        <strain evidence="10">27</strain>
        <tissue evidence="10">Leaf</tissue>
    </source>
</reference>
<evidence type="ECO:0000256" key="4">
    <source>
        <dbReference type="ARBA" id="ARBA00022630"/>
    </source>
</evidence>
<organism evidence="10 11">
    <name type="scientific">Gossypium davidsonii</name>
    <name type="common">Davidson's cotton</name>
    <name type="synonym">Gossypium klotzschianum subsp. davidsonii</name>
    <dbReference type="NCBI Taxonomy" id="34287"/>
    <lineage>
        <taxon>Eukaryota</taxon>
        <taxon>Viridiplantae</taxon>
        <taxon>Streptophyta</taxon>
        <taxon>Embryophyta</taxon>
        <taxon>Tracheophyta</taxon>
        <taxon>Spermatophyta</taxon>
        <taxon>Magnoliopsida</taxon>
        <taxon>eudicotyledons</taxon>
        <taxon>Gunneridae</taxon>
        <taxon>Pentapetalae</taxon>
        <taxon>rosids</taxon>
        <taxon>malvids</taxon>
        <taxon>Malvales</taxon>
        <taxon>Malvaceae</taxon>
        <taxon>Malvoideae</taxon>
        <taxon>Gossypium</taxon>
    </lineage>
</organism>
<evidence type="ECO:0000256" key="6">
    <source>
        <dbReference type="ARBA" id="ARBA00022982"/>
    </source>
</evidence>
<feature type="binding site" evidence="8">
    <location>
        <begin position="332"/>
        <end position="333"/>
    </location>
    <ligand>
        <name>FAD</name>
        <dbReference type="ChEBI" id="CHEBI:57692"/>
    </ligand>
</feature>
<dbReference type="InterPro" id="IPR033947">
    <property type="entry name" value="ETF_alpha_N"/>
</dbReference>
<dbReference type="InterPro" id="IPR014731">
    <property type="entry name" value="ETF_asu_C"/>
</dbReference>
<dbReference type="Pfam" id="PF00766">
    <property type="entry name" value="ETF_alpha"/>
    <property type="match status" value="1"/>
</dbReference>
<dbReference type="InterPro" id="IPR014730">
    <property type="entry name" value="ETF_a/b_N"/>
</dbReference>
<dbReference type="EMBL" id="JABFAC010000002">
    <property type="protein sequence ID" value="MBA0606622.1"/>
    <property type="molecule type" value="Genomic_DNA"/>
</dbReference>
<keyword evidence="6 7" id="KW-0249">Electron transport</keyword>
<gene>
    <name evidence="10" type="ORF">Godav_019063</name>
</gene>
<dbReference type="PANTHER" id="PTHR43153:SF1">
    <property type="entry name" value="ELECTRON TRANSFER FLAVOPROTEIN SUBUNIT ALPHA, MITOCHONDRIAL"/>
    <property type="match status" value="1"/>
</dbReference>
<protein>
    <recommendedName>
        <fullName evidence="7">Electron transfer flavoprotein subunit alpha</fullName>
        <shortName evidence="7">Alpha-ETF</shortName>
    </recommendedName>
</protein>
<dbReference type="Gene3D" id="3.40.50.1220">
    <property type="entry name" value="TPP-binding domain"/>
    <property type="match status" value="1"/>
</dbReference>
<dbReference type="SUPFAM" id="SSF52467">
    <property type="entry name" value="DHS-like NAD/FAD-binding domain"/>
    <property type="match status" value="1"/>
</dbReference>
<comment type="cofactor">
    <cofactor evidence="7 8">
        <name>FAD</name>
        <dbReference type="ChEBI" id="CHEBI:57692"/>
    </cofactor>
    <text evidence="7 8">Binds 1 FAD per dimer.</text>
</comment>
<evidence type="ECO:0000256" key="8">
    <source>
        <dbReference type="PIRSR" id="PIRSR000089-1"/>
    </source>
</evidence>
<comment type="subunit">
    <text evidence="7">Heterodimer of an alpha and a beta subunit.</text>
</comment>
<dbReference type="GO" id="GO:0009055">
    <property type="term" value="F:electron transfer activity"/>
    <property type="evidence" value="ECO:0007669"/>
    <property type="project" value="InterPro"/>
</dbReference>
<comment type="subcellular location">
    <subcellularLocation>
        <location evidence="1 7">Mitochondrion matrix</location>
    </subcellularLocation>
</comment>
<dbReference type="AlphaFoldDB" id="A0A7J8QZT2"/>
<evidence type="ECO:0000259" key="9">
    <source>
        <dbReference type="SMART" id="SM00893"/>
    </source>
</evidence>
<feature type="binding site" evidence="8">
    <location>
        <position position="384"/>
    </location>
    <ligand>
        <name>FAD</name>
        <dbReference type="ChEBI" id="CHEBI:57692"/>
    </ligand>
</feature>
<accession>A0A7J8QZT2</accession>
<keyword evidence="4 7" id="KW-0285">Flavoprotein</keyword>
<keyword evidence="7" id="KW-0496">Mitochondrion</keyword>
<dbReference type="SUPFAM" id="SSF52402">
    <property type="entry name" value="Adenine nucleotide alpha hydrolases-like"/>
    <property type="match status" value="2"/>
</dbReference>
<feature type="binding site" evidence="8">
    <location>
        <position position="307"/>
    </location>
    <ligand>
        <name>FAD</name>
        <dbReference type="ChEBI" id="CHEBI:57692"/>
    </ligand>
</feature>
<dbReference type="PANTHER" id="PTHR43153">
    <property type="entry name" value="ELECTRON TRANSFER FLAVOPROTEIN ALPHA"/>
    <property type="match status" value="1"/>
</dbReference>
<dbReference type="PROSITE" id="PS00696">
    <property type="entry name" value="ETF_ALPHA"/>
    <property type="match status" value="1"/>
</dbReference>
<comment type="function">
    <text evidence="7">The electron transfer flavoprotein serves as a specific electron acceptor for several dehydrogenases, including five acyl-CoA dehydrogenases, glutaryl-CoA and sarcosine dehydrogenase. It transfers the electrons to the main mitochondrial respiratory chain via ETF-ubiquinone oxidoreductase (ETF dehydrogenase).</text>
</comment>
<dbReference type="CDD" id="cd01715">
    <property type="entry name" value="ETF_alpha"/>
    <property type="match status" value="1"/>
</dbReference>
<dbReference type="Pfam" id="PF01012">
    <property type="entry name" value="ETF"/>
    <property type="match status" value="2"/>
</dbReference>
<feature type="domain" description="Electron transfer flavoprotein alpha/beta-subunit N-terminal" evidence="9">
    <location>
        <begin position="27"/>
        <end position="282"/>
    </location>
</feature>
<feature type="binding site" evidence="8">
    <location>
        <begin position="346"/>
        <end position="350"/>
    </location>
    <ligand>
        <name>FAD</name>
        <dbReference type="ChEBI" id="CHEBI:57692"/>
    </ligand>
</feature>
<dbReference type="FunFam" id="3.40.50.1220:FF:000001">
    <property type="entry name" value="Electron transfer flavoprotein, alpha subunit"/>
    <property type="match status" value="1"/>
</dbReference>
<evidence type="ECO:0000313" key="11">
    <source>
        <dbReference type="Proteomes" id="UP000593561"/>
    </source>
</evidence>
<keyword evidence="3 7" id="KW-0813">Transport</keyword>
<dbReference type="InterPro" id="IPR014729">
    <property type="entry name" value="Rossmann-like_a/b/a_fold"/>
</dbReference>
<keyword evidence="11" id="KW-1185">Reference proteome</keyword>
<evidence type="ECO:0000256" key="7">
    <source>
        <dbReference type="PIRNR" id="PIRNR000089"/>
    </source>
</evidence>
<dbReference type="Gene3D" id="3.40.50.620">
    <property type="entry name" value="HUPs"/>
    <property type="match status" value="1"/>
</dbReference>
<dbReference type="SMART" id="SM00893">
    <property type="entry name" value="ETF"/>
    <property type="match status" value="1"/>
</dbReference>
<name>A0A7J8QZT2_GOSDV</name>
<evidence type="ECO:0000313" key="10">
    <source>
        <dbReference type="EMBL" id="MBA0606622.1"/>
    </source>
</evidence>
<evidence type="ECO:0000256" key="3">
    <source>
        <dbReference type="ARBA" id="ARBA00022448"/>
    </source>
</evidence>
<evidence type="ECO:0000256" key="2">
    <source>
        <dbReference type="ARBA" id="ARBA00005817"/>
    </source>
</evidence>
<evidence type="ECO:0000256" key="1">
    <source>
        <dbReference type="ARBA" id="ARBA00004305"/>
    </source>
</evidence>
<dbReference type="InterPro" id="IPR001308">
    <property type="entry name" value="ETF_a/FixB"/>
</dbReference>
<dbReference type="GO" id="GO:0050660">
    <property type="term" value="F:flavin adenine dinucleotide binding"/>
    <property type="evidence" value="ECO:0007669"/>
    <property type="project" value="InterPro"/>
</dbReference>
<comment type="similarity">
    <text evidence="2 7">Belongs to the ETF alpha-subunit/FixB family.</text>
</comment>
<dbReference type="InterPro" id="IPR029035">
    <property type="entry name" value="DHS-like_NAD/FAD-binding_dom"/>
</dbReference>
<dbReference type="Proteomes" id="UP000593561">
    <property type="component" value="Unassembled WGS sequence"/>
</dbReference>
<proteinExistence type="inferred from homology"/>
<evidence type="ECO:0000256" key="5">
    <source>
        <dbReference type="ARBA" id="ARBA00022827"/>
    </source>
</evidence>
<dbReference type="GO" id="GO:0033539">
    <property type="term" value="P:fatty acid beta-oxidation using acyl-CoA dehydrogenase"/>
    <property type="evidence" value="ECO:0007669"/>
    <property type="project" value="TreeGrafter"/>
</dbReference>
<comment type="caution">
    <text evidence="10">The sequence shown here is derived from an EMBL/GenBank/DDBJ whole genome shotgun (WGS) entry which is preliminary data.</text>
</comment>
<dbReference type="PIRSF" id="PIRSF000089">
    <property type="entry name" value="Electra_flavoP_a"/>
    <property type="match status" value="1"/>
</dbReference>
<keyword evidence="5 7" id="KW-0274">FAD</keyword>
<feature type="binding site" evidence="8">
    <location>
        <begin position="363"/>
        <end position="370"/>
    </location>
    <ligand>
        <name>FAD</name>
        <dbReference type="ChEBI" id="CHEBI:57692"/>
    </ligand>
</feature>
<dbReference type="InterPro" id="IPR018206">
    <property type="entry name" value="ETF_asu_C_CS"/>
</dbReference>